<dbReference type="Pfam" id="PF00593">
    <property type="entry name" value="TonB_dep_Rec_b-barrel"/>
    <property type="match status" value="1"/>
</dbReference>
<comment type="caution">
    <text evidence="18">The sequence shown here is derived from an EMBL/GenBank/DDBJ whole genome shotgun (WGS) entry which is preliminary data.</text>
</comment>
<dbReference type="RefSeq" id="WP_225240581.1">
    <property type="nucleotide sequence ID" value="NZ_JAHYBX010000017.1"/>
</dbReference>
<dbReference type="PROSITE" id="PS52016">
    <property type="entry name" value="TONB_DEPENDENT_REC_3"/>
    <property type="match status" value="1"/>
</dbReference>
<evidence type="ECO:0000259" key="16">
    <source>
        <dbReference type="Pfam" id="PF00593"/>
    </source>
</evidence>
<feature type="domain" description="TonB-dependent receptor-like beta-barrel" evidence="16">
    <location>
        <begin position="212"/>
        <end position="637"/>
    </location>
</feature>
<evidence type="ECO:0000256" key="13">
    <source>
        <dbReference type="PROSITE-ProRule" id="PRU01360"/>
    </source>
</evidence>
<dbReference type="InterPro" id="IPR012910">
    <property type="entry name" value="Plug_dom"/>
</dbReference>
<sequence length="675" mass="73452">MSVVVVSGSRTEQESFDLPAAVSVVDAGRIQAGQPRINLSESLVAVPGIVVQNRQNYAQDLQVSSRGFGARSSFGVRGVRLIADGIPATMPDGQGQAATFNLDMAERIEILRGPFSALYGNHSGGVIQLFTRDGEAPPSVELSVTGGSDGLRKREINAQGKTGTLGYVLDASRFETDGYRQHSAAVRDQGYAKLTLPTGRDGKLSIVANALDQDDTQDPLGVTWDSFSRDPRAGETDTTDTASPQRSFAQRYNTRKSIAHRQIGLNWQQRFGTSRLQLTAYGGQRQVIQYQSFSRAFQQPASHSGGVIDFDREFRGMDLNWQDVRALGPGTLRTTAGVEYADSEDLRQGFENFLGPQLGVKGRLRRDESNRLTSIDPYVQTEWESGAWVLTGGLRHTRLKVAVRDRFLDNGDDSGGTVYQGTAPVLGILRKLAPTLNLYASAARGFETPTLNELFYSASGAGFNFDLEPGRSLHLEVGAKAMFGQHTRAELALFQARTRNELVVEASNGGRTSYRNAGSTLRQGMELSLASRFAGGWNALVSASLLRAIYDEGFGSIPSGNRLPGVPRASLFAELGWTAKDGALNAALEAQAASLVHPDDANAAVPAPGYGILHLRLQARQQLGRWQLKEYLRVNNLLDRDYVGSVIVAEANRRFYEAAPGRNWLLGISAQYRFQ</sequence>
<accession>A0ABS7YH71</accession>
<dbReference type="PANTHER" id="PTHR32552:SF81">
    <property type="entry name" value="TONB-DEPENDENT OUTER MEMBRANE RECEPTOR"/>
    <property type="match status" value="1"/>
</dbReference>
<keyword evidence="19" id="KW-1185">Reference proteome</keyword>
<dbReference type="PANTHER" id="PTHR32552">
    <property type="entry name" value="FERRICHROME IRON RECEPTOR-RELATED"/>
    <property type="match status" value="1"/>
</dbReference>
<gene>
    <name evidence="18" type="ORF">LE190_21235</name>
</gene>
<dbReference type="InterPro" id="IPR037066">
    <property type="entry name" value="Plug_dom_sf"/>
</dbReference>
<evidence type="ECO:0000256" key="1">
    <source>
        <dbReference type="ARBA" id="ARBA00004571"/>
    </source>
</evidence>
<keyword evidence="7" id="KW-0408">Iron</keyword>
<comment type="similarity">
    <text evidence="2 13 14">Belongs to the TonB-dependent receptor family.</text>
</comment>
<dbReference type="EMBL" id="JAHYBX010000017">
    <property type="protein sequence ID" value="MCA1858432.1"/>
    <property type="molecule type" value="Genomic_DNA"/>
</dbReference>
<keyword evidence="5" id="KW-0410">Iron transport</keyword>
<dbReference type="Gene3D" id="2.170.130.10">
    <property type="entry name" value="TonB-dependent receptor, plug domain"/>
    <property type="match status" value="1"/>
</dbReference>
<evidence type="ECO:0000256" key="3">
    <source>
        <dbReference type="ARBA" id="ARBA00022448"/>
    </source>
</evidence>
<keyword evidence="12 13" id="KW-0998">Cell outer membrane</keyword>
<keyword evidence="9 14" id="KW-0798">TonB box</keyword>
<keyword evidence="3 13" id="KW-0813">Transport</keyword>
<keyword evidence="6 13" id="KW-0812">Transmembrane</keyword>
<evidence type="ECO:0000256" key="4">
    <source>
        <dbReference type="ARBA" id="ARBA00022452"/>
    </source>
</evidence>
<proteinExistence type="inferred from homology"/>
<evidence type="ECO:0000256" key="2">
    <source>
        <dbReference type="ARBA" id="ARBA00009810"/>
    </source>
</evidence>
<evidence type="ECO:0000256" key="14">
    <source>
        <dbReference type="RuleBase" id="RU003357"/>
    </source>
</evidence>
<evidence type="ECO:0000256" key="7">
    <source>
        <dbReference type="ARBA" id="ARBA00023004"/>
    </source>
</evidence>
<feature type="domain" description="TonB-dependent receptor plug" evidence="17">
    <location>
        <begin position="17"/>
        <end position="126"/>
    </location>
</feature>
<keyword evidence="8" id="KW-0406">Ion transport</keyword>
<reference evidence="18 19" key="1">
    <citation type="submission" date="2021-07" db="EMBL/GenBank/DDBJ databases">
        <title>Characterization of Violacein-producing bacteria and related species.</title>
        <authorList>
            <person name="Wilson H.S."/>
            <person name="De Leon M.E."/>
        </authorList>
    </citation>
    <scope>NUCLEOTIDE SEQUENCE [LARGE SCALE GENOMIC DNA]</scope>
    <source>
        <strain evidence="18 19">HSC-2F05</strain>
    </source>
</reference>
<evidence type="ECO:0000256" key="11">
    <source>
        <dbReference type="ARBA" id="ARBA00023170"/>
    </source>
</evidence>
<evidence type="ECO:0000256" key="6">
    <source>
        <dbReference type="ARBA" id="ARBA00022692"/>
    </source>
</evidence>
<dbReference type="InterPro" id="IPR036942">
    <property type="entry name" value="Beta-barrel_TonB_sf"/>
</dbReference>
<name>A0ABS7YH71_9BURK</name>
<dbReference type="InterPro" id="IPR039426">
    <property type="entry name" value="TonB-dep_rcpt-like"/>
</dbReference>
<keyword evidence="11 18" id="KW-0675">Receptor</keyword>
<organism evidence="18 19">
    <name type="scientific">Massilia hydrophila</name>
    <dbReference type="NCBI Taxonomy" id="3044279"/>
    <lineage>
        <taxon>Bacteria</taxon>
        <taxon>Pseudomonadati</taxon>
        <taxon>Pseudomonadota</taxon>
        <taxon>Betaproteobacteria</taxon>
        <taxon>Burkholderiales</taxon>
        <taxon>Oxalobacteraceae</taxon>
        <taxon>Telluria group</taxon>
        <taxon>Massilia</taxon>
    </lineage>
</organism>
<dbReference type="Proteomes" id="UP001198602">
    <property type="component" value="Unassembled WGS sequence"/>
</dbReference>
<dbReference type="CDD" id="cd01347">
    <property type="entry name" value="ligand_gated_channel"/>
    <property type="match status" value="1"/>
</dbReference>
<keyword evidence="10 13" id="KW-0472">Membrane</keyword>
<protein>
    <submittedName>
        <fullName evidence="18">TonB-dependent receptor</fullName>
    </submittedName>
</protein>
<evidence type="ECO:0000313" key="19">
    <source>
        <dbReference type="Proteomes" id="UP001198602"/>
    </source>
</evidence>
<dbReference type="SUPFAM" id="SSF56935">
    <property type="entry name" value="Porins"/>
    <property type="match status" value="1"/>
</dbReference>
<evidence type="ECO:0000256" key="10">
    <source>
        <dbReference type="ARBA" id="ARBA00023136"/>
    </source>
</evidence>
<keyword evidence="4 13" id="KW-1134">Transmembrane beta strand</keyword>
<evidence type="ECO:0000256" key="15">
    <source>
        <dbReference type="SAM" id="MobiDB-lite"/>
    </source>
</evidence>
<feature type="region of interest" description="Disordered" evidence="15">
    <location>
        <begin position="218"/>
        <end position="246"/>
    </location>
</feature>
<evidence type="ECO:0000256" key="12">
    <source>
        <dbReference type="ARBA" id="ARBA00023237"/>
    </source>
</evidence>
<evidence type="ECO:0000313" key="18">
    <source>
        <dbReference type="EMBL" id="MCA1858432.1"/>
    </source>
</evidence>
<evidence type="ECO:0000259" key="17">
    <source>
        <dbReference type="Pfam" id="PF07715"/>
    </source>
</evidence>
<dbReference type="InterPro" id="IPR000531">
    <property type="entry name" value="Beta-barrel_TonB"/>
</dbReference>
<comment type="subcellular location">
    <subcellularLocation>
        <location evidence="1 13">Cell outer membrane</location>
        <topology evidence="1 13">Multi-pass membrane protein</topology>
    </subcellularLocation>
</comment>
<evidence type="ECO:0000256" key="8">
    <source>
        <dbReference type="ARBA" id="ARBA00023065"/>
    </source>
</evidence>
<dbReference type="Gene3D" id="2.40.170.20">
    <property type="entry name" value="TonB-dependent receptor, beta-barrel domain"/>
    <property type="match status" value="1"/>
</dbReference>
<dbReference type="Pfam" id="PF07715">
    <property type="entry name" value="Plug"/>
    <property type="match status" value="1"/>
</dbReference>
<evidence type="ECO:0000256" key="9">
    <source>
        <dbReference type="ARBA" id="ARBA00023077"/>
    </source>
</evidence>
<evidence type="ECO:0000256" key="5">
    <source>
        <dbReference type="ARBA" id="ARBA00022496"/>
    </source>
</evidence>